<dbReference type="PANTHER" id="PTHR46623">
    <property type="entry name" value="CARBOXYMETHYLENEBUTENOLIDASE-RELATED"/>
    <property type="match status" value="1"/>
</dbReference>
<feature type="domain" description="Dienelactone hydrolase" evidence="1">
    <location>
        <begin position="16"/>
        <end position="219"/>
    </location>
</feature>
<name>A0A967F2Z3_9PROT</name>
<evidence type="ECO:0000313" key="2">
    <source>
        <dbReference type="EMBL" id="NIA71950.1"/>
    </source>
</evidence>
<dbReference type="RefSeq" id="WP_167230407.1">
    <property type="nucleotide sequence ID" value="NZ_JAAQPH010000028.1"/>
</dbReference>
<evidence type="ECO:0000259" key="1">
    <source>
        <dbReference type="Pfam" id="PF01738"/>
    </source>
</evidence>
<evidence type="ECO:0000313" key="3">
    <source>
        <dbReference type="Proteomes" id="UP000761264"/>
    </source>
</evidence>
<organism evidence="2 3">
    <name type="scientific">Pelagibius litoralis</name>
    <dbReference type="NCBI Taxonomy" id="374515"/>
    <lineage>
        <taxon>Bacteria</taxon>
        <taxon>Pseudomonadati</taxon>
        <taxon>Pseudomonadota</taxon>
        <taxon>Alphaproteobacteria</taxon>
        <taxon>Rhodospirillales</taxon>
        <taxon>Rhodovibrionaceae</taxon>
        <taxon>Pelagibius</taxon>
    </lineage>
</organism>
<dbReference type="PANTHER" id="PTHR46623:SF6">
    <property type="entry name" value="ALPHA_BETA-HYDROLASES SUPERFAMILY PROTEIN"/>
    <property type="match status" value="1"/>
</dbReference>
<dbReference type="SUPFAM" id="SSF53474">
    <property type="entry name" value="alpha/beta-Hydrolases"/>
    <property type="match status" value="1"/>
</dbReference>
<gene>
    <name evidence="2" type="ORF">HBA54_25450</name>
</gene>
<sequence length="222" mass="23020">MGEHLTLTAGDGHTLGAYVARPRGPAKGGLVVVQEIFGVNSHIRAVTDGFAAEGYLAVAPALFDRIRPGIELGYNEADVAEGRALRPQVGWDATVLDVAAAMALAAEAGKVGVVGYCWGGSVAWLAATRLKPAAAVGYYGGHIHEFAAEKPACPVMLHFGEEDAGIPPENVAVVRAAQPGVEIHLYPGAGHGFSCDQRGSYHAESTALARGRSLAFLEPLLA</sequence>
<dbReference type="InterPro" id="IPR051049">
    <property type="entry name" value="Dienelactone_hydrolase-like"/>
</dbReference>
<dbReference type="Pfam" id="PF01738">
    <property type="entry name" value="DLH"/>
    <property type="match status" value="1"/>
</dbReference>
<comment type="caution">
    <text evidence="2">The sequence shown here is derived from an EMBL/GenBank/DDBJ whole genome shotgun (WGS) entry which is preliminary data.</text>
</comment>
<dbReference type="Gene3D" id="3.40.50.1820">
    <property type="entry name" value="alpha/beta hydrolase"/>
    <property type="match status" value="1"/>
</dbReference>
<dbReference type="GO" id="GO:0016787">
    <property type="term" value="F:hydrolase activity"/>
    <property type="evidence" value="ECO:0007669"/>
    <property type="project" value="UniProtKB-KW"/>
</dbReference>
<dbReference type="AlphaFoldDB" id="A0A967F2Z3"/>
<protein>
    <submittedName>
        <fullName evidence="2">Dienelactone hydrolase family protein</fullName>
    </submittedName>
</protein>
<keyword evidence="2" id="KW-0378">Hydrolase</keyword>
<keyword evidence="3" id="KW-1185">Reference proteome</keyword>
<dbReference type="EMBL" id="JAAQPH010000028">
    <property type="protein sequence ID" value="NIA71950.1"/>
    <property type="molecule type" value="Genomic_DNA"/>
</dbReference>
<reference evidence="2" key="1">
    <citation type="submission" date="2020-03" db="EMBL/GenBank/DDBJ databases">
        <title>Genome of Pelagibius litoralis DSM 21314T.</title>
        <authorList>
            <person name="Wang G."/>
        </authorList>
    </citation>
    <scope>NUCLEOTIDE SEQUENCE</scope>
    <source>
        <strain evidence="2">DSM 21314</strain>
    </source>
</reference>
<dbReference type="Proteomes" id="UP000761264">
    <property type="component" value="Unassembled WGS sequence"/>
</dbReference>
<proteinExistence type="predicted"/>
<dbReference type="InterPro" id="IPR029058">
    <property type="entry name" value="AB_hydrolase_fold"/>
</dbReference>
<dbReference type="InterPro" id="IPR002925">
    <property type="entry name" value="Dienelactn_hydro"/>
</dbReference>
<accession>A0A967F2Z3</accession>